<sequence length="363" mass="41277">MPAHYARERLNYTQVGNIITINGSAEAPQINGVQFKIVDSESMTASIPGAGGGELTFTHRSIGWPYIHFLLLFVGLALVYMAWRKWKWFTPIVAGVGVVILAVYWINTLDNMPLFRWVKNLTLVFTIWIFWLARHTSLTKYVWMRFLCAAILGINIFEACEVDFHSGYLPNILNGAAGIFSILAMTRWRGIGPNRQPSKDLIWAGQPELWIIAYDIWNITFSYLNFNEYTSNSIALNLTATFLALWIPGTWVSTRGTTLGFFYFYLFSFSVFVMEKSFVPIPISNTSAIVIASISFVANFVVCALVWRWKIFKKGPVWPSFGQYRHAEHAMSGLNDSIHVDLDKFPAMADYPPLKENENPVHS</sequence>
<comment type="caution">
    <text evidence="2">The sequence shown here is derived from an EMBL/GenBank/DDBJ whole genome shotgun (WGS) entry which is preliminary data.</text>
</comment>
<dbReference type="EMBL" id="CAIJDE010000058">
    <property type="protein sequence ID" value="CAC9976128.1"/>
    <property type="molecule type" value="Genomic_DNA"/>
</dbReference>
<name>A0A9N8P3I6_9FLAO</name>
<feature type="transmembrane region" description="Helical" evidence="1">
    <location>
        <begin position="256"/>
        <end position="274"/>
    </location>
</feature>
<keyword evidence="1" id="KW-0812">Transmembrane</keyword>
<keyword evidence="3" id="KW-1185">Reference proteome</keyword>
<evidence type="ECO:0000313" key="2">
    <source>
        <dbReference type="EMBL" id="CAC9976128.1"/>
    </source>
</evidence>
<keyword evidence="1" id="KW-0472">Membrane</keyword>
<feature type="transmembrane region" description="Helical" evidence="1">
    <location>
        <begin position="140"/>
        <end position="157"/>
    </location>
</feature>
<evidence type="ECO:0000313" key="3">
    <source>
        <dbReference type="Proteomes" id="UP000533639"/>
    </source>
</evidence>
<dbReference type="Proteomes" id="UP000533639">
    <property type="component" value="Unassembled WGS sequence"/>
</dbReference>
<proteinExistence type="predicted"/>
<evidence type="ECO:0000256" key="1">
    <source>
        <dbReference type="SAM" id="Phobius"/>
    </source>
</evidence>
<feature type="transmembrane region" description="Helical" evidence="1">
    <location>
        <begin position="286"/>
        <end position="307"/>
    </location>
</feature>
<feature type="transmembrane region" description="Helical" evidence="1">
    <location>
        <begin position="209"/>
        <end position="226"/>
    </location>
</feature>
<feature type="transmembrane region" description="Helical" evidence="1">
    <location>
        <begin position="62"/>
        <end position="81"/>
    </location>
</feature>
<feature type="transmembrane region" description="Helical" evidence="1">
    <location>
        <begin position="232"/>
        <end position="249"/>
    </location>
</feature>
<protein>
    <submittedName>
        <fullName evidence="2">Uncharacterized protein</fullName>
    </submittedName>
</protein>
<dbReference type="InterPro" id="IPR043747">
    <property type="entry name" value="DUF5692"/>
</dbReference>
<feature type="transmembrane region" description="Helical" evidence="1">
    <location>
        <begin position="88"/>
        <end position="108"/>
    </location>
</feature>
<gene>
    <name evidence="2" type="ORF">FLAPXU55_03852</name>
</gene>
<dbReference type="RefSeq" id="WP_180860305.1">
    <property type="nucleotide sequence ID" value="NZ_CAIJDE010000058.1"/>
</dbReference>
<organism evidence="2 3">
    <name type="scientific">Flavobacterium panici</name>
    <dbReference type="NCBI Taxonomy" id="2654843"/>
    <lineage>
        <taxon>Bacteria</taxon>
        <taxon>Pseudomonadati</taxon>
        <taxon>Bacteroidota</taxon>
        <taxon>Flavobacteriia</taxon>
        <taxon>Flavobacteriales</taxon>
        <taxon>Flavobacteriaceae</taxon>
        <taxon>Flavobacterium</taxon>
    </lineage>
</organism>
<keyword evidence="1" id="KW-1133">Transmembrane helix</keyword>
<reference evidence="2 3" key="1">
    <citation type="submission" date="2020-06" db="EMBL/GenBank/DDBJ databases">
        <authorList>
            <person name="Criscuolo A."/>
        </authorList>
    </citation>
    <scope>NUCLEOTIDE SEQUENCE [LARGE SCALE GENOMIC DNA]</scope>
    <source>
        <strain evidence="2">PXU-55</strain>
    </source>
</reference>
<feature type="transmembrane region" description="Helical" evidence="1">
    <location>
        <begin position="114"/>
        <end position="133"/>
    </location>
</feature>
<feature type="transmembrane region" description="Helical" evidence="1">
    <location>
        <begin position="169"/>
        <end position="188"/>
    </location>
</feature>
<dbReference type="AlphaFoldDB" id="A0A9N8P3I6"/>
<dbReference type="Pfam" id="PF18948">
    <property type="entry name" value="DUF5692"/>
    <property type="match status" value="1"/>
</dbReference>
<accession>A0A9N8P3I6</accession>